<evidence type="ECO:0000259" key="7">
    <source>
        <dbReference type="Pfam" id="PF08281"/>
    </source>
</evidence>
<dbReference type="NCBIfam" id="NF006089">
    <property type="entry name" value="PRK08241.1"/>
    <property type="match status" value="1"/>
</dbReference>
<dbReference type="Gene3D" id="3.10.450.50">
    <property type="match status" value="1"/>
</dbReference>
<dbReference type="Proteomes" id="UP001501570">
    <property type="component" value="Unassembled WGS sequence"/>
</dbReference>
<keyword evidence="4" id="KW-0731">Sigma factor</keyword>
<evidence type="ECO:0000259" key="6">
    <source>
        <dbReference type="Pfam" id="PF04542"/>
    </source>
</evidence>
<dbReference type="CDD" id="cd06171">
    <property type="entry name" value="Sigma70_r4"/>
    <property type="match status" value="1"/>
</dbReference>
<dbReference type="InterPro" id="IPR013249">
    <property type="entry name" value="RNA_pol_sigma70_r4_t2"/>
</dbReference>
<gene>
    <name evidence="9" type="ORF">GCM10023322_07340</name>
</gene>
<dbReference type="InterPro" id="IPR014305">
    <property type="entry name" value="RNA_pol_sigma-G_actinobac"/>
</dbReference>
<keyword evidence="5" id="KW-0804">Transcription</keyword>
<proteinExistence type="inferred from homology"/>
<dbReference type="NCBIfam" id="TIGR02960">
    <property type="entry name" value="SigX5"/>
    <property type="match status" value="1"/>
</dbReference>
<accession>A0ABP9RJK8</accession>
<dbReference type="InterPro" id="IPR014284">
    <property type="entry name" value="RNA_pol_sigma-70_dom"/>
</dbReference>
<dbReference type="Pfam" id="PF08281">
    <property type="entry name" value="Sigma70_r4_2"/>
    <property type="match status" value="1"/>
</dbReference>
<evidence type="ECO:0000256" key="1">
    <source>
        <dbReference type="ARBA" id="ARBA00010641"/>
    </source>
</evidence>
<dbReference type="InterPro" id="IPR013324">
    <property type="entry name" value="RNA_pol_sigma_r3/r4-like"/>
</dbReference>
<dbReference type="PANTHER" id="PTHR43133:SF65">
    <property type="entry name" value="ECF RNA POLYMERASE SIGMA FACTOR SIGG"/>
    <property type="match status" value="1"/>
</dbReference>
<organism evidence="9 10">
    <name type="scientific">Rugosimonospora acidiphila</name>
    <dbReference type="NCBI Taxonomy" id="556531"/>
    <lineage>
        <taxon>Bacteria</taxon>
        <taxon>Bacillati</taxon>
        <taxon>Actinomycetota</taxon>
        <taxon>Actinomycetes</taxon>
        <taxon>Micromonosporales</taxon>
        <taxon>Micromonosporaceae</taxon>
        <taxon>Rugosimonospora</taxon>
    </lineage>
</organism>
<feature type="domain" description="SnoaL-like" evidence="8">
    <location>
        <begin position="208"/>
        <end position="280"/>
    </location>
</feature>
<evidence type="ECO:0000256" key="2">
    <source>
        <dbReference type="ARBA" id="ARBA00011344"/>
    </source>
</evidence>
<keyword evidence="10" id="KW-1185">Reference proteome</keyword>
<dbReference type="InterPro" id="IPR032710">
    <property type="entry name" value="NTF2-like_dom_sf"/>
</dbReference>
<feature type="domain" description="RNA polymerase sigma factor 70 region 4 type 2" evidence="7">
    <location>
        <begin position="133"/>
        <end position="185"/>
    </location>
</feature>
<dbReference type="SUPFAM" id="SSF88659">
    <property type="entry name" value="Sigma3 and sigma4 domains of RNA polymerase sigma factors"/>
    <property type="match status" value="1"/>
</dbReference>
<protein>
    <submittedName>
        <fullName evidence="9">Sigma-70 family RNA polymerase sigma factor</fullName>
    </submittedName>
</protein>
<evidence type="ECO:0000256" key="4">
    <source>
        <dbReference type="ARBA" id="ARBA00023082"/>
    </source>
</evidence>
<dbReference type="InterPro" id="IPR037401">
    <property type="entry name" value="SnoaL-like"/>
</dbReference>
<reference evidence="10" key="1">
    <citation type="journal article" date="2019" name="Int. J. Syst. Evol. Microbiol.">
        <title>The Global Catalogue of Microorganisms (GCM) 10K type strain sequencing project: providing services to taxonomists for standard genome sequencing and annotation.</title>
        <authorList>
            <consortium name="The Broad Institute Genomics Platform"/>
            <consortium name="The Broad Institute Genome Sequencing Center for Infectious Disease"/>
            <person name="Wu L."/>
            <person name="Ma J."/>
        </authorList>
    </citation>
    <scope>NUCLEOTIDE SEQUENCE [LARGE SCALE GENOMIC DNA]</scope>
    <source>
        <strain evidence="10">JCM 18304</strain>
    </source>
</reference>
<evidence type="ECO:0000259" key="8">
    <source>
        <dbReference type="Pfam" id="PF12680"/>
    </source>
</evidence>
<dbReference type="InterPro" id="IPR039425">
    <property type="entry name" value="RNA_pol_sigma-70-like"/>
</dbReference>
<keyword evidence="3" id="KW-0805">Transcription regulation</keyword>
<sequence length="332" mass="36328">MVAAARNEEFVRLSEPYRRELLAHCYRMLGSIHDSEDAVQETYLHAWRGYGAFEGRSSLRTWLYRIATRTCLKALQSVGRRPLPSGLGGPSDDTGGDLVRRRGLDTPWLQPAPDALFAVDTANIVVSRQSTRLAFVAALQHLPGRQRAVLILRDVLAWHAEEVADVLGTSTAAVNSALQRARAQLSQVSPTEEGLREPTDPSRRALLDRYATAFQNADIAALTAVLTDDVTWEMPPIPAWFAGRDTVVRFLATRVLGPEVHRLVPIGVNGQPAFASYARDRDGVYRPHAIQVLTVTAAGIAGVVAFLDPDLFAACGLPPVFAAGRPAREHRQ</sequence>
<dbReference type="Gene3D" id="1.10.1740.10">
    <property type="match status" value="1"/>
</dbReference>
<dbReference type="EMBL" id="BAABJQ010000002">
    <property type="protein sequence ID" value="GAA5178944.1"/>
    <property type="molecule type" value="Genomic_DNA"/>
</dbReference>
<name>A0ABP9RJK8_9ACTN</name>
<dbReference type="InterPro" id="IPR013325">
    <property type="entry name" value="RNA_pol_sigma_r2"/>
</dbReference>
<evidence type="ECO:0000256" key="3">
    <source>
        <dbReference type="ARBA" id="ARBA00023015"/>
    </source>
</evidence>
<dbReference type="PANTHER" id="PTHR43133">
    <property type="entry name" value="RNA POLYMERASE ECF-TYPE SIGMA FACTO"/>
    <property type="match status" value="1"/>
</dbReference>
<comment type="similarity">
    <text evidence="1">Belongs to the sigma-70 factor family. ECF subfamily.</text>
</comment>
<dbReference type="NCBIfam" id="TIGR02937">
    <property type="entry name" value="sigma70-ECF"/>
    <property type="match status" value="1"/>
</dbReference>
<dbReference type="InterPro" id="IPR007627">
    <property type="entry name" value="RNA_pol_sigma70_r2"/>
</dbReference>
<dbReference type="Pfam" id="PF04542">
    <property type="entry name" value="Sigma70_r2"/>
    <property type="match status" value="1"/>
</dbReference>
<dbReference type="SUPFAM" id="SSF88946">
    <property type="entry name" value="Sigma2 domain of RNA polymerase sigma factors"/>
    <property type="match status" value="1"/>
</dbReference>
<dbReference type="SUPFAM" id="SSF54427">
    <property type="entry name" value="NTF2-like"/>
    <property type="match status" value="1"/>
</dbReference>
<dbReference type="Gene3D" id="1.10.10.10">
    <property type="entry name" value="Winged helix-like DNA-binding domain superfamily/Winged helix DNA-binding domain"/>
    <property type="match status" value="1"/>
</dbReference>
<evidence type="ECO:0000256" key="5">
    <source>
        <dbReference type="ARBA" id="ARBA00023163"/>
    </source>
</evidence>
<comment type="caution">
    <text evidence="9">The sequence shown here is derived from an EMBL/GenBank/DDBJ whole genome shotgun (WGS) entry which is preliminary data.</text>
</comment>
<evidence type="ECO:0000313" key="9">
    <source>
        <dbReference type="EMBL" id="GAA5178944.1"/>
    </source>
</evidence>
<dbReference type="RefSeq" id="WP_345626064.1">
    <property type="nucleotide sequence ID" value="NZ_BAABJQ010000002.1"/>
</dbReference>
<dbReference type="Pfam" id="PF12680">
    <property type="entry name" value="SnoaL_2"/>
    <property type="match status" value="1"/>
</dbReference>
<comment type="subunit">
    <text evidence="2">Interacts transiently with the RNA polymerase catalytic core formed by RpoA, RpoB, RpoC and RpoZ (2 alpha, 1 beta, 1 beta' and 1 omega subunit) to form the RNA polymerase holoenzyme that can initiate transcription.</text>
</comment>
<feature type="domain" description="RNA polymerase sigma-70 region 2" evidence="6">
    <location>
        <begin position="15"/>
        <end position="80"/>
    </location>
</feature>
<evidence type="ECO:0000313" key="10">
    <source>
        <dbReference type="Proteomes" id="UP001501570"/>
    </source>
</evidence>
<dbReference type="InterPro" id="IPR036388">
    <property type="entry name" value="WH-like_DNA-bd_sf"/>
</dbReference>